<proteinExistence type="predicted"/>
<sequence>MFKSMTYVQSYVKEIVQEFFCKVKHDVDIDGSTNFHQVKIWGNMFTFSPSIINQFLVNLGIHDECANGYNNIVNVITAINKFSINKALACLLYKVSQGIQFDIGQFLLKSFFHLSLVYQPLQLNIKLKSNVLAKESRDFKISSKLFEATQFTKRPGVGCAEN</sequence>
<dbReference type="OrthoDB" id="1432796at2759"/>
<accession>A0A2P5WAU2</accession>
<dbReference type="Proteomes" id="UP000239757">
    <property type="component" value="Unassembled WGS sequence"/>
</dbReference>
<protein>
    <submittedName>
        <fullName evidence="1">Uncharacterized protein</fullName>
    </submittedName>
</protein>
<dbReference type="EMBL" id="KZ668348">
    <property type="protein sequence ID" value="PPR88210.1"/>
    <property type="molecule type" value="Genomic_DNA"/>
</dbReference>
<dbReference type="AlphaFoldDB" id="A0A2P5WAU2"/>
<evidence type="ECO:0000313" key="1">
    <source>
        <dbReference type="EMBL" id="PPR88210.1"/>
    </source>
</evidence>
<gene>
    <name evidence="1" type="ORF">GOBAR_AA32481</name>
</gene>
<organism evidence="1 2">
    <name type="scientific">Gossypium barbadense</name>
    <name type="common">Sea Island cotton</name>
    <name type="synonym">Hibiscus barbadensis</name>
    <dbReference type="NCBI Taxonomy" id="3634"/>
    <lineage>
        <taxon>Eukaryota</taxon>
        <taxon>Viridiplantae</taxon>
        <taxon>Streptophyta</taxon>
        <taxon>Embryophyta</taxon>
        <taxon>Tracheophyta</taxon>
        <taxon>Spermatophyta</taxon>
        <taxon>Magnoliopsida</taxon>
        <taxon>eudicotyledons</taxon>
        <taxon>Gunneridae</taxon>
        <taxon>Pentapetalae</taxon>
        <taxon>rosids</taxon>
        <taxon>malvids</taxon>
        <taxon>Malvales</taxon>
        <taxon>Malvaceae</taxon>
        <taxon>Malvoideae</taxon>
        <taxon>Gossypium</taxon>
    </lineage>
</organism>
<reference evidence="1 2" key="1">
    <citation type="submission" date="2015-01" db="EMBL/GenBank/DDBJ databases">
        <title>Genome of allotetraploid Gossypium barbadense reveals genomic plasticity and fiber elongation in cotton evolution.</title>
        <authorList>
            <person name="Chen X."/>
            <person name="Liu X."/>
            <person name="Zhao B."/>
            <person name="Zheng H."/>
            <person name="Hu Y."/>
            <person name="Lu G."/>
            <person name="Yang C."/>
            <person name="Chen J."/>
            <person name="Shan C."/>
            <person name="Zhang L."/>
            <person name="Zhou Y."/>
            <person name="Wang L."/>
            <person name="Guo W."/>
            <person name="Bai Y."/>
            <person name="Ruan J."/>
            <person name="Shangguan X."/>
            <person name="Mao Y."/>
            <person name="Jiang J."/>
            <person name="Zhu Y."/>
            <person name="Lei J."/>
            <person name="Kang H."/>
            <person name="Chen S."/>
            <person name="He X."/>
            <person name="Wang R."/>
            <person name="Wang Y."/>
            <person name="Chen J."/>
            <person name="Wang L."/>
            <person name="Yu S."/>
            <person name="Wang B."/>
            <person name="Wei J."/>
            <person name="Song S."/>
            <person name="Lu X."/>
            <person name="Gao Z."/>
            <person name="Gu W."/>
            <person name="Deng X."/>
            <person name="Ma D."/>
            <person name="Wang S."/>
            <person name="Liang W."/>
            <person name="Fang L."/>
            <person name="Cai C."/>
            <person name="Zhu X."/>
            <person name="Zhou B."/>
            <person name="Zhang Y."/>
            <person name="Chen Z."/>
            <person name="Xu S."/>
            <person name="Zhu R."/>
            <person name="Wang S."/>
            <person name="Zhang T."/>
            <person name="Zhao G."/>
        </authorList>
    </citation>
    <scope>NUCLEOTIDE SEQUENCE [LARGE SCALE GENOMIC DNA]</scope>
    <source>
        <strain evidence="2">cv. Xinhai21</strain>
        <tissue evidence="1">Leaf</tissue>
    </source>
</reference>
<name>A0A2P5WAU2_GOSBA</name>
<evidence type="ECO:0000313" key="2">
    <source>
        <dbReference type="Proteomes" id="UP000239757"/>
    </source>
</evidence>